<gene>
    <name evidence="1" type="ORF">LCGC14_2224460</name>
</gene>
<name>A0A0F9DA40_9ZZZZ</name>
<dbReference type="EMBL" id="LAZR01029792">
    <property type="protein sequence ID" value="KKL58529.1"/>
    <property type="molecule type" value="Genomic_DNA"/>
</dbReference>
<sequence>MVTETEAGVETVIELLLKTARTLFEDGQERTDAIAGALRQHDVFLTRGVLLQLAFQGLGSLFDAATKVGNIKAGRKVKEGTARFSGNGGGAVLPPSTGIGEVLSAGITSVLMKYAKTKTVFGKQLCSTDTDFMRSAAERVSRQLFGWTLSESALLACVPIYEKHLTGKQTFSDLPTSAQEQVAELLSDADAARKGTPLTEL</sequence>
<dbReference type="AlphaFoldDB" id="A0A0F9DA40"/>
<evidence type="ECO:0000313" key="1">
    <source>
        <dbReference type="EMBL" id="KKL58529.1"/>
    </source>
</evidence>
<protein>
    <submittedName>
        <fullName evidence="1">Uncharacterized protein</fullName>
    </submittedName>
</protein>
<comment type="caution">
    <text evidence="1">The sequence shown here is derived from an EMBL/GenBank/DDBJ whole genome shotgun (WGS) entry which is preliminary data.</text>
</comment>
<reference evidence="1" key="1">
    <citation type="journal article" date="2015" name="Nature">
        <title>Complex archaea that bridge the gap between prokaryotes and eukaryotes.</title>
        <authorList>
            <person name="Spang A."/>
            <person name="Saw J.H."/>
            <person name="Jorgensen S.L."/>
            <person name="Zaremba-Niedzwiedzka K."/>
            <person name="Martijn J."/>
            <person name="Lind A.E."/>
            <person name="van Eijk R."/>
            <person name="Schleper C."/>
            <person name="Guy L."/>
            <person name="Ettema T.J."/>
        </authorList>
    </citation>
    <scope>NUCLEOTIDE SEQUENCE</scope>
</reference>
<accession>A0A0F9DA40</accession>
<proteinExistence type="predicted"/>
<organism evidence="1">
    <name type="scientific">marine sediment metagenome</name>
    <dbReference type="NCBI Taxonomy" id="412755"/>
    <lineage>
        <taxon>unclassified sequences</taxon>
        <taxon>metagenomes</taxon>
        <taxon>ecological metagenomes</taxon>
    </lineage>
</organism>